<dbReference type="Proteomes" id="UP000288805">
    <property type="component" value="Unassembled WGS sequence"/>
</dbReference>
<dbReference type="AlphaFoldDB" id="A0A438EAK7"/>
<gene>
    <name evidence="1" type="ORF">CK203_109509</name>
</gene>
<evidence type="ECO:0000313" key="2">
    <source>
        <dbReference type="Proteomes" id="UP000288805"/>
    </source>
</evidence>
<sequence>MFGSILEEADTLNADWSPIFENLYSLECMCGGDDHFAWKRTVSQRHVEGYVPLEGMIASTRDLLKSTHFLLEPLNLDLLFVLSLDLPSWEALANLRQEIGSQQSRQLVVQNEMSYDSLPPLLPPPSPTMPQAPPYLLHVASLLAKFGMPDIERYKGVGCPRIHLRLYITMMRAMDVLRRELEALRQRSNESISPFISRWQGKMIEIVDRPSERDQIQMMLSWDESESEPIVADGIYEVDVDEVHTPDVDDVHTLDIQYVIREGFKPYMSFIHFNWLLRPPSPYVLLDNGSTLNVCPLTIAIVLDYVPSDFGPSTQTVRAYDSTRKEVMCTLEIELLMGPTTFSTMFQKVKFIHDGQVVTVQSIRDMFAFSKLVLQISHSEDDLFFTGFTLDEERVRARLTHTLFDYLVRPYSISLANYFVRAPELQMHSDEIIDGFSIV</sequence>
<dbReference type="EMBL" id="QGNW01001344">
    <property type="protein sequence ID" value="RVW44699.1"/>
    <property type="molecule type" value="Genomic_DNA"/>
</dbReference>
<proteinExistence type="predicted"/>
<reference evidence="1 2" key="1">
    <citation type="journal article" date="2018" name="PLoS Genet.">
        <title>Population sequencing reveals clonal diversity and ancestral inbreeding in the grapevine cultivar Chardonnay.</title>
        <authorList>
            <person name="Roach M.J."/>
            <person name="Johnson D.L."/>
            <person name="Bohlmann J."/>
            <person name="van Vuuren H.J."/>
            <person name="Jones S.J."/>
            <person name="Pretorius I.S."/>
            <person name="Schmidt S.A."/>
            <person name="Borneman A.R."/>
        </authorList>
    </citation>
    <scope>NUCLEOTIDE SEQUENCE [LARGE SCALE GENOMIC DNA]</scope>
    <source>
        <strain evidence="2">cv. Chardonnay</strain>
        <tissue evidence="1">Leaf</tissue>
    </source>
</reference>
<protein>
    <submittedName>
        <fullName evidence="1">Uncharacterized protein</fullName>
    </submittedName>
</protein>
<name>A0A438EAK7_VITVI</name>
<comment type="caution">
    <text evidence="1">The sequence shown here is derived from an EMBL/GenBank/DDBJ whole genome shotgun (WGS) entry which is preliminary data.</text>
</comment>
<accession>A0A438EAK7</accession>
<organism evidence="1 2">
    <name type="scientific">Vitis vinifera</name>
    <name type="common">Grape</name>
    <dbReference type="NCBI Taxonomy" id="29760"/>
    <lineage>
        <taxon>Eukaryota</taxon>
        <taxon>Viridiplantae</taxon>
        <taxon>Streptophyta</taxon>
        <taxon>Embryophyta</taxon>
        <taxon>Tracheophyta</taxon>
        <taxon>Spermatophyta</taxon>
        <taxon>Magnoliopsida</taxon>
        <taxon>eudicotyledons</taxon>
        <taxon>Gunneridae</taxon>
        <taxon>Pentapetalae</taxon>
        <taxon>rosids</taxon>
        <taxon>Vitales</taxon>
        <taxon>Vitaceae</taxon>
        <taxon>Viteae</taxon>
        <taxon>Vitis</taxon>
    </lineage>
</organism>
<evidence type="ECO:0000313" key="1">
    <source>
        <dbReference type="EMBL" id="RVW44699.1"/>
    </source>
</evidence>